<dbReference type="Gene3D" id="3.30.450.30">
    <property type="entry name" value="Dynein light chain 2a, cytoplasmic"/>
    <property type="match status" value="1"/>
</dbReference>
<dbReference type="GO" id="GO:0060090">
    <property type="term" value="F:molecular adaptor activity"/>
    <property type="evidence" value="ECO:0007669"/>
    <property type="project" value="InterPro"/>
</dbReference>
<sequence>MLNAVAVNDCLSSAVGNGIVTVILLGNDGVPLSSASSTPEYDHSRERAMIVAAIGNVWRASARNDLSRNKTTNELEPDALEHVLIDFGQQKICAISVGGGAILCVVSRGLEMGLLKLKAVALQQRLDAYLRPVLAMLYR</sequence>
<dbReference type="InterPro" id="IPR037587">
    <property type="entry name" value="LAMTOR2-like"/>
</dbReference>
<proteinExistence type="predicted"/>
<organism evidence="1">
    <name type="scientific">Trypanosoma vivax (strain Y486)</name>
    <dbReference type="NCBI Taxonomy" id="1055687"/>
    <lineage>
        <taxon>Eukaryota</taxon>
        <taxon>Discoba</taxon>
        <taxon>Euglenozoa</taxon>
        <taxon>Kinetoplastea</taxon>
        <taxon>Metakinetoplastina</taxon>
        <taxon>Trypanosomatida</taxon>
        <taxon>Trypanosomatidae</taxon>
        <taxon>Trypanosoma</taxon>
        <taxon>Duttonella</taxon>
    </lineage>
</organism>
<dbReference type="GO" id="GO:0032008">
    <property type="term" value="P:positive regulation of TOR signaling"/>
    <property type="evidence" value="ECO:0007669"/>
    <property type="project" value="InterPro"/>
</dbReference>
<reference evidence="1" key="1">
    <citation type="journal article" date="2012" name="Proc. Natl. Acad. Sci. U.S.A.">
        <title>Antigenic diversity is generated by distinct evolutionary mechanisms in African trypanosome species.</title>
        <authorList>
            <person name="Jackson A.P."/>
            <person name="Berry A."/>
            <person name="Aslett M."/>
            <person name="Allison H.C."/>
            <person name="Burton P."/>
            <person name="Vavrova-Anderson J."/>
            <person name="Brown R."/>
            <person name="Browne H."/>
            <person name="Corton N."/>
            <person name="Hauser H."/>
            <person name="Gamble J."/>
            <person name="Gilderthorp R."/>
            <person name="Marcello L."/>
            <person name="McQuillan J."/>
            <person name="Otto T.D."/>
            <person name="Quail M.A."/>
            <person name="Sanders M.J."/>
            <person name="van Tonder A."/>
            <person name="Ginger M.L."/>
            <person name="Field M.C."/>
            <person name="Barry J.D."/>
            <person name="Hertz-Fowler C."/>
            <person name="Berriman M."/>
        </authorList>
    </citation>
    <scope>NUCLEOTIDE SEQUENCE</scope>
    <source>
        <strain evidence="1">Y486</strain>
    </source>
</reference>
<dbReference type="OMA" id="KLCAMSV"/>
<dbReference type="PANTHER" id="PTHR13323">
    <property type="entry name" value="LATE ENDOSOMAL/LYSOSOMAL MP1 INTERACTING PROTEIN"/>
    <property type="match status" value="1"/>
</dbReference>
<dbReference type="GO" id="GO:0005085">
    <property type="term" value="F:guanyl-nucleotide exchange factor activity"/>
    <property type="evidence" value="ECO:0007669"/>
    <property type="project" value="InterPro"/>
</dbReference>
<gene>
    <name evidence="1" type="ORF">TVY486_0904430</name>
</gene>
<evidence type="ECO:0000313" key="1">
    <source>
        <dbReference type="EMBL" id="CCC50622.1"/>
    </source>
</evidence>
<dbReference type="SUPFAM" id="SSF103196">
    <property type="entry name" value="Roadblock/LC7 domain"/>
    <property type="match status" value="1"/>
</dbReference>
<dbReference type="EMBL" id="HE573025">
    <property type="protein sequence ID" value="CCC50622.1"/>
    <property type="molecule type" value="Genomic_DNA"/>
</dbReference>
<protein>
    <recommendedName>
        <fullName evidence="2">Roadblock/LAMTOR2 domain-containing protein</fullName>
    </recommendedName>
</protein>
<name>G0U2W8_TRYVY</name>
<dbReference type="VEuPathDB" id="TriTrypDB:TvY486_0904430"/>
<dbReference type="AlphaFoldDB" id="G0U2W8"/>
<evidence type="ECO:0008006" key="2">
    <source>
        <dbReference type="Google" id="ProtNLM"/>
    </source>
</evidence>
<accession>G0U2W8</accession>